<evidence type="ECO:0000313" key="3">
    <source>
        <dbReference type="Proteomes" id="UP000600565"/>
    </source>
</evidence>
<keyword evidence="1" id="KW-0472">Membrane</keyword>
<proteinExistence type="predicted"/>
<name>A0ABR8XRI9_9BACL</name>
<gene>
    <name evidence="2" type="ORF">H9632_15965</name>
</gene>
<reference evidence="2 3" key="1">
    <citation type="submission" date="2020-08" db="EMBL/GenBank/DDBJ databases">
        <title>A Genomic Blueprint of the Chicken Gut Microbiome.</title>
        <authorList>
            <person name="Gilroy R."/>
            <person name="Ravi A."/>
            <person name="Getino M."/>
            <person name="Pursley I."/>
            <person name="Horton D.L."/>
            <person name="Alikhan N.-F."/>
            <person name="Baker D."/>
            <person name="Gharbi K."/>
            <person name="Hall N."/>
            <person name="Watson M."/>
            <person name="Adriaenssens E.M."/>
            <person name="Foster-Nyarko E."/>
            <person name="Jarju S."/>
            <person name="Secka A."/>
            <person name="Antonio M."/>
            <person name="Oren A."/>
            <person name="Chaudhuri R."/>
            <person name="La Ragione R.M."/>
            <person name="Hildebrand F."/>
            <person name="Pallen M.J."/>
        </authorList>
    </citation>
    <scope>NUCLEOTIDE SEQUENCE [LARGE SCALE GENOMIC DNA]</scope>
    <source>
        <strain evidence="2 3">Sa1YVA6</strain>
    </source>
</reference>
<protein>
    <submittedName>
        <fullName evidence="2">Uncharacterized protein</fullName>
    </submittedName>
</protein>
<evidence type="ECO:0000313" key="2">
    <source>
        <dbReference type="EMBL" id="MBD8034566.1"/>
    </source>
</evidence>
<organism evidence="2 3">
    <name type="scientific">Solibacillus merdavium</name>
    <dbReference type="NCBI Taxonomy" id="2762218"/>
    <lineage>
        <taxon>Bacteria</taxon>
        <taxon>Bacillati</taxon>
        <taxon>Bacillota</taxon>
        <taxon>Bacilli</taxon>
        <taxon>Bacillales</taxon>
        <taxon>Caryophanaceae</taxon>
        <taxon>Solibacillus</taxon>
    </lineage>
</organism>
<keyword evidence="3" id="KW-1185">Reference proteome</keyword>
<evidence type="ECO:0000256" key="1">
    <source>
        <dbReference type="SAM" id="Phobius"/>
    </source>
</evidence>
<accession>A0ABR8XRI9</accession>
<keyword evidence="1" id="KW-1133">Transmembrane helix</keyword>
<dbReference type="EMBL" id="JACSPW010000018">
    <property type="protein sequence ID" value="MBD8034566.1"/>
    <property type="molecule type" value="Genomic_DNA"/>
</dbReference>
<dbReference type="Proteomes" id="UP000600565">
    <property type="component" value="Unassembled WGS sequence"/>
</dbReference>
<keyword evidence="1" id="KW-0812">Transmembrane</keyword>
<dbReference type="RefSeq" id="WP_191705064.1">
    <property type="nucleotide sequence ID" value="NZ_JACSPW010000018.1"/>
</dbReference>
<sequence length="87" mass="10082">MKRKFISALLGALLLFILYILAQLIFGLIQTFLYRPQFAPDDFVLQSEVAFGFIIQVSPIMLIGIYMLVTLILFALLMLKKERREQN</sequence>
<feature type="transmembrane region" description="Helical" evidence="1">
    <location>
        <begin position="51"/>
        <end position="79"/>
    </location>
</feature>
<comment type="caution">
    <text evidence="2">The sequence shown here is derived from an EMBL/GenBank/DDBJ whole genome shotgun (WGS) entry which is preliminary data.</text>
</comment>